<dbReference type="Proteomes" id="UP001156691">
    <property type="component" value="Unassembled WGS sequence"/>
</dbReference>
<reference evidence="2" key="1">
    <citation type="journal article" date="2019" name="Int. J. Syst. Evol. Microbiol.">
        <title>The Global Catalogue of Microorganisms (GCM) 10K type strain sequencing project: providing services to taxonomists for standard genome sequencing and annotation.</title>
        <authorList>
            <consortium name="The Broad Institute Genomics Platform"/>
            <consortium name="The Broad Institute Genome Sequencing Center for Infectious Disease"/>
            <person name="Wu L."/>
            <person name="Ma J."/>
        </authorList>
    </citation>
    <scope>NUCLEOTIDE SEQUENCE [LARGE SCALE GENOMIC DNA]</scope>
    <source>
        <strain evidence="2">NBRC 112416</strain>
    </source>
</reference>
<gene>
    <name evidence="1" type="ORF">GCM10010862_09620</name>
</gene>
<protein>
    <submittedName>
        <fullName evidence="1">Uncharacterized protein</fullName>
    </submittedName>
</protein>
<dbReference type="EMBL" id="BSNS01000005">
    <property type="protein sequence ID" value="GLQ53703.1"/>
    <property type="molecule type" value="Genomic_DNA"/>
</dbReference>
<name>A0ABQ5W1I2_9HYPH</name>
<organism evidence="1 2">
    <name type="scientific">Devosia nitrariae</name>
    <dbReference type="NCBI Taxonomy" id="2071872"/>
    <lineage>
        <taxon>Bacteria</taxon>
        <taxon>Pseudomonadati</taxon>
        <taxon>Pseudomonadota</taxon>
        <taxon>Alphaproteobacteria</taxon>
        <taxon>Hyphomicrobiales</taxon>
        <taxon>Devosiaceae</taxon>
        <taxon>Devosia</taxon>
    </lineage>
</organism>
<sequence length="73" mass="8551">MGAFEELQAEKRFEIVDLAADGARRQVQFVRSSHDTQMPPDRLEYGQRRHRRQDATRSFTHFRWAPLPARPAG</sequence>
<accession>A0ABQ5W1I2</accession>
<proteinExistence type="predicted"/>
<keyword evidence="2" id="KW-1185">Reference proteome</keyword>
<comment type="caution">
    <text evidence="1">The sequence shown here is derived from an EMBL/GenBank/DDBJ whole genome shotgun (WGS) entry which is preliminary data.</text>
</comment>
<evidence type="ECO:0000313" key="1">
    <source>
        <dbReference type="EMBL" id="GLQ53703.1"/>
    </source>
</evidence>
<evidence type="ECO:0000313" key="2">
    <source>
        <dbReference type="Proteomes" id="UP001156691"/>
    </source>
</evidence>